<feature type="signal peptide" evidence="1">
    <location>
        <begin position="1"/>
        <end position="20"/>
    </location>
</feature>
<gene>
    <name evidence="3" type="ORF">GQ671_10300</name>
</gene>
<dbReference type="AlphaFoldDB" id="A0A6N8U1Q9"/>
<feature type="domain" description="Peptidase C51" evidence="2">
    <location>
        <begin position="27"/>
        <end position="150"/>
    </location>
</feature>
<comment type="caution">
    <text evidence="3">The sequence shown here is derived from an EMBL/GenBank/DDBJ whole genome shotgun (WGS) entry which is preliminary data.</text>
</comment>
<dbReference type="RefSeq" id="WP_160656639.1">
    <property type="nucleotide sequence ID" value="NZ_JBHRWU010000001.1"/>
</dbReference>
<evidence type="ECO:0000256" key="1">
    <source>
        <dbReference type="SAM" id="SignalP"/>
    </source>
</evidence>
<reference evidence="3 4" key="1">
    <citation type="submission" date="2019-12" db="EMBL/GenBank/DDBJ databases">
        <title>Salinicoccus cyprini sp. nov., isolated from gastro-intestinal tract of mirror carp, Cyprinus carpio var. specularis, collected from Gobind Sagar Reservoir, Himachal Pradesh, India.</title>
        <authorList>
            <person name="Talwar C."/>
            <person name="Singh A.K."/>
            <person name="Lal R."/>
            <person name="Negi R.K."/>
        </authorList>
    </citation>
    <scope>NUCLEOTIDE SEQUENCE [LARGE SCALE GENOMIC DNA]</scope>
    <source>
        <strain evidence="3 4">J-82</strain>
    </source>
</reference>
<evidence type="ECO:0000259" key="2">
    <source>
        <dbReference type="PROSITE" id="PS50911"/>
    </source>
</evidence>
<feature type="chain" id="PRO_5038415126" evidence="1">
    <location>
        <begin position="21"/>
        <end position="164"/>
    </location>
</feature>
<name>A0A6N8U1Q9_9STAP</name>
<evidence type="ECO:0000313" key="3">
    <source>
        <dbReference type="EMBL" id="MXQ51653.1"/>
    </source>
</evidence>
<dbReference type="OrthoDB" id="2389353at2"/>
<accession>A0A6N8U1Q9</accession>
<organism evidence="3 4">
    <name type="scientific">Salinicoccus hispanicus</name>
    <dbReference type="NCBI Taxonomy" id="157225"/>
    <lineage>
        <taxon>Bacteria</taxon>
        <taxon>Bacillati</taxon>
        <taxon>Bacillota</taxon>
        <taxon>Bacilli</taxon>
        <taxon>Bacillales</taxon>
        <taxon>Staphylococcaceae</taxon>
        <taxon>Salinicoccus</taxon>
    </lineage>
</organism>
<evidence type="ECO:0000313" key="4">
    <source>
        <dbReference type="Proteomes" id="UP000436284"/>
    </source>
</evidence>
<dbReference type="Gene3D" id="3.90.1720.10">
    <property type="entry name" value="endopeptidase domain like (from Nostoc punctiforme)"/>
    <property type="match status" value="1"/>
</dbReference>
<dbReference type="InterPro" id="IPR038765">
    <property type="entry name" value="Papain-like_cys_pep_sf"/>
</dbReference>
<dbReference type="EMBL" id="WUUK01000004">
    <property type="protein sequence ID" value="MXQ51653.1"/>
    <property type="molecule type" value="Genomic_DNA"/>
</dbReference>
<dbReference type="PROSITE" id="PS50911">
    <property type="entry name" value="CHAP"/>
    <property type="match status" value="1"/>
</dbReference>
<proteinExistence type="predicted"/>
<keyword evidence="1" id="KW-0732">Signal</keyword>
<protein>
    <submittedName>
        <fullName evidence="3">CHAP domain-containing protein</fullName>
    </submittedName>
</protein>
<dbReference type="Proteomes" id="UP000436284">
    <property type="component" value="Unassembled WGS sequence"/>
</dbReference>
<keyword evidence="4" id="KW-1185">Reference proteome</keyword>
<sequence>MKKTAVFLFIVLLAATGLFITDHQTEKGLLGTLEYMLLPDPMANNTYDEGECTYYVFDKVKTQGDMIETSWRHAEFWAARAKTDGYTVNDEPAEGAILQTSRGEIGHVAYIETVNEDGSIDISEMNYREPYEVTERTITADRIDEYAYIHPKVNPRPKEMENRT</sequence>
<dbReference type="InterPro" id="IPR007921">
    <property type="entry name" value="CHAP_dom"/>
</dbReference>
<dbReference type="SUPFAM" id="SSF54001">
    <property type="entry name" value="Cysteine proteinases"/>
    <property type="match status" value="1"/>
</dbReference>
<dbReference type="Pfam" id="PF05257">
    <property type="entry name" value="CHAP"/>
    <property type="match status" value="1"/>
</dbReference>